<name>A0A1G2G2H1_9BACT</name>
<dbReference type="EMBL" id="MHNK01000002">
    <property type="protein sequence ID" value="OGZ44504.1"/>
    <property type="molecule type" value="Genomic_DNA"/>
</dbReference>
<evidence type="ECO:0000313" key="1">
    <source>
        <dbReference type="EMBL" id="OGZ44504.1"/>
    </source>
</evidence>
<dbReference type="Proteomes" id="UP000177480">
    <property type="component" value="Unassembled WGS sequence"/>
</dbReference>
<accession>A0A1G2G2H1</accession>
<protein>
    <submittedName>
        <fullName evidence="1">Uncharacterized protein</fullName>
    </submittedName>
</protein>
<proteinExistence type="predicted"/>
<evidence type="ECO:0000313" key="2">
    <source>
        <dbReference type="Proteomes" id="UP000177480"/>
    </source>
</evidence>
<dbReference type="AlphaFoldDB" id="A0A1G2G2H1"/>
<reference evidence="1 2" key="1">
    <citation type="journal article" date="2016" name="Nat. Commun.">
        <title>Thousands of microbial genomes shed light on interconnected biogeochemical processes in an aquifer system.</title>
        <authorList>
            <person name="Anantharaman K."/>
            <person name="Brown C.T."/>
            <person name="Hug L.A."/>
            <person name="Sharon I."/>
            <person name="Castelle C.J."/>
            <person name="Probst A.J."/>
            <person name="Thomas B.C."/>
            <person name="Singh A."/>
            <person name="Wilkins M.J."/>
            <person name="Karaoz U."/>
            <person name="Brodie E.L."/>
            <person name="Williams K.H."/>
            <person name="Hubbard S.S."/>
            <person name="Banfield J.F."/>
        </authorList>
    </citation>
    <scope>NUCLEOTIDE SEQUENCE [LARGE SCALE GENOMIC DNA]</scope>
</reference>
<comment type="caution">
    <text evidence="1">The sequence shown here is derived from an EMBL/GenBank/DDBJ whole genome shotgun (WGS) entry which is preliminary data.</text>
</comment>
<organism evidence="1 2">
    <name type="scientific">Candidatus Ryanbacteria bacterium RIFCSPHIGHO2_01_FULL_45_22</name>
    <dbReference type="NCBI Taxonomy" id="1802114"/>
    <lineage>
        <taxon>Bacteria</taxon>
        <taxon>Candidatus Ryaniibacteriota</taxon>
    </lineage>
</organism>
<sequence length="239" mass="27579">MSNAYAINRGSKKFLSPCGLRTLEENQHVRGFIVNPDAGDEEILLDWRIKDYTLYFREFAAVLEKVSEILGGGVNPDNKTVVRRTFRDWIGHPPAMIFEFGSGGRVYMTCICKLSPETGILRKDLGAWLKFTELFGNVRWDTFQTPEFQAFWVDDNQDTEGWEEVTGYTEKEGKRIPYRFLIPTPGKTIMVDFQRLEVITKEEWRNLPSGRVYFSTDGTPTFSVGEADTDIYVFVRLDR</sequence>
<gene>
    <name evidence="1" type="ORF">A2719_05275</name>
</gene>
<dbReference type="STRING" id="1802114.A2719_05275"/>